<gene>
    <name evidence="1" type="ORF">Aam_033_006</name>
</gene>
<dbReference type="RefSeq" id="WP_048878292.1">
    <property type="nucleotide sequence ID" value="NZ_BANC01000033.1"/>
</dbReference>
<organism evidence="1 2">
    <name type="scientific">Acidocella aminolytica 101 = DSM 11237</name>
    <dbReference type="NCBI Taxonomy" id="1120923"/>
    <lineage>
        <taxon>Bacteria</taxon>
        <taxon>Pseudomonadati</taxon>
        <taxon>Pseudomonadota</taxon>
        <taxon>Alphaproteobacteria</taxon>
        <taxon>Acetobacterales</taxon>
        <taxon>Acidocellaceae</taxon>
        <taxon>Acidocella</taxon>
    </lineage>
</organism>
<proteinExistence type="predicted"/>
<name>A0A0D6PES0_9PROT</name>
<evidence type="ECO:0000313" key="2">
    <source>
        <dbReference type="Proteomes" id="UP000032668"/>
    </source>
</evidence>
<dbReference type="Proteomes" id="UP000032668">
    <property type="component" value="Unassembled WGS sequence"/>
</dbReference>
<accession>A0A0D6PES0</accession>
<sequence length="112" mass="11875">MPEPETAPMPPKDDRLDAVIQALRLMIETQNTHSQMLARLIELATPSEESPLEESLAEIAGALRDQTTALLQIGTTLDRLGTEVEAGVMRGLATALESGDDGSQSEAGGETC</sequence>
<dbReference type="OrthoDB" id="9915642at2"/>
<dbReference type="AlphaFoldDB" id="A0A0D6PES0"/>
<evidence type="ECO:0000313" key="1">
    <source>
        <dbReference type="EMBL" id="GAN79856.1"/>
    </source>
</evidence>
<keyword evidence="2" id="KW-1185">Reference proteome</keyword>
<dbReference type="EMBL" id="BANC01000033">
    <property type="protein sequence ID" value="GAN79856.1"/>
    <property type="molecule type" value="Genomic_DNA"/>
</dbReference>
<reference evidence="1 2" key="1">
    <citation type="submission" date="2012-11" db="EMBL/GenBank/DDBJ databases">
        <title>Whole genome sequence of Acidocella aminolytica 101 = DSM 11237.</title>
        <authorList>
            <person name="Azuma Y."/>
            <person name="Higashiura N."/>
            <person name="Hirakawa H."/>
            <person name="Matsushita K."/>
        </authorList>
    </citation>
    <scope>NUCLEOTIDE SEQUENCE [LARGE SCALE GENOMIC DNA]</scope>
    <source>
        <strain evidence="2">101 / DSM 11237</strain>
    </source>
</reference>
<comment type="caution">
    <text evidence="1">The sequence shown here is derived from an EMBL/GenBank/DDBJ whole genome shotgun (WGS) entry which is preliminary data.</text>
</comment>
<protein>
    <submittedName>
        <fullName evidence="1">Uncharacterized protein</fullName>
    </submittedName>
</protein>
<dbReference type="STRING" id="1120923.SAMN02746095_02615"/>